<protein>
    <submittedName>
        <fullName evidence="3">Uncharacterized protein</fullName>
    </submittedName>
</protein>
<dbReference type="Proteomes" id="UP000663823">
    <property type="component" value="Unassembled WGS sequence"/>
</dbReference>
<accession>A0A818MSR7</accession>
<feature type="region of interest" description="Disordered" evidence="1">
    <location>
        <begin position="32"/>
        <end position="56"/>
    </location>
</feature>
<evidence type="ECO:0000256" key="1">
    <source>
        <dbReference type="SAM" id="MobiDB-lite"/>
    </source>
</evidence>
<dbReference type="Proteomes" id="UP000663874">
    <property type="component" value="Unassembled WGS sequence"/>
</dbReference>
<evidence type="ECO:0000313" key="4">
    <source>
        <dbReference type="EMBL" id="CAF4033477.1"/>
    </source>
</evidence>
<evidence type="ECO:0000313" key="3">
    <source>
        <dbReference type="EMBL" id="CAF3593941.1"/>
    </source>
</evidence>
<dbReference type="EMBL" id="CAJOBE010007342">
    <property type="protein sequence ID" value="CAF4033477.1"/>
    <property type="molecule type" value="Genomic_DNA"/>
</dbReference>
<feature type="signal peptide" evidence="2">
    <location>
        <begin position="1"/>
        <end position="22"/>
    </location>
</feature>
<reference evidence="3" key="1">
    <citation type="submission" date="2021-02" db="EMBL/GenBank/DDBJ databases">
        <authorList>
            <person name="Nowell W R."/>
        </authorList>
    </citation>
    <scope>NUCLEOTIDE SEQUENCE</scope>
</reference>
<dbReference type="EMBL" id="CAJOAX010000452">
    <property type="protein sequence ID" value="CAF3593941.1"/>
    <property type="molecule type" value="Genomic_DNA"/>
</dbReference>
<evidence type="ECO:0000313" key="5">
    <source>
        <dbReference type="Proteomes" id="UP000663823"/>
    </source>
</evidence>
<feature type="region of interest" description="Disordered" evidence="1">
    <location>
        <begin position="349"/>
        <end position="374"/>
    </location>
</feature>
<gene>
    <name evidence="4" type="ORF">FNK824_LOCUS27776</name>
    <name evidence="3" type="ORF">OTI717_LOCUS6450</name>
</gene>
<proteinExistence type="predicted"/>
<evidence type="ECO:0000256" key="2">
    <source>
        <dbReference type="SAM" id="SignalP"/>
    </source>
</evidence>
<name>A0A818MSR7_9BILA</name>
<keyword evidence="2" id="KW-0732">Signal</keyword>
<sequence>MDRIFFLFGGLLLLTIIDFNWAIKHHRDRGGHRNEEESLLDKHERERDKKDRKRVDDKKEENRNLTCYKCDGDLCRDPFRTGDSVPLVQCEHSCWKGVFAASVRRSCGNKRCTVTFQGSSALSNTCCQTSFYGNEQQKQSLHSFHRTSTDLTSIFISKDECSDIMANMTKTLHMNTPEQTICDVDIVDNHPNKLSNKKQLIEQLQLQLTHNQIQRTQPRDYIRILGQSTTPAQWYKAPLTARSVYFYDPNYQKYIQKSSISPRKTKSNVHLTSPQTIRIQERSINYSNFIQRNSFPLTPRTKYILDLYKTALNYHQHKQRSNQNYQSTLSHISPQNLSIVSGSQLIPTLPPINTSKEQHDQLSNSFLHNKQQYK</sequence>
<feature type="chain" id="PRO_5036233616" evidence="2">
    <location>
        <begin position="23"/>
        <end position="374"/>
    </location>
</feature>
<dbReference type="AlphaFoldDB" id="A0A818MSR7"/>
<organism evidence="3 5">
    <name type="scientific">Rotaria sordida</name>
    <dbReference type="NCBI Taxonomy" id="392033"/>
    <lineage>
        <taxon>Eukaryota</taxon>
        <taxon>Metazoa</taxon>
        <taxon>Spiralia</taxon>
        <taxon>Gnathifera</taxon>
        <taxon>Rotifera</taxon>
        <taxon>Eurotatoria</taxon>
        <taxon>Bdelloidea</taxon>
        <taxon>Philodinida</taxon>
        <taxon>Philodinidae</taxon>
        <taxon>Rotaria</taxon>
    </lineage>
</organism>
<comment type="caution">
    <text evidence="3">The sequence shown here is derived from an EMBL/GenBank/DDBJ whole genome shotgun (WGS) entry which is preliminary data.</text>
</comment>